<dbReference type="RefSeq" id="WP_013328002.1">
    <property type="nucleotide sequence ID" value="NC_014507.1"/>
</dbReference>
<name>E1RDD9_METP4</name>
<protein>
    <submittedName>
        <fullName evidence="9">Methyltransferase type 11</fullName>
    </submittedName>
</protein>
<keyword evidence="5 7" id="KW-1133">Transmembrane helix</keyword>
<dbReference type="PANTHER" id="PTHR39087">
    <property type="entry name" value="UPF0104 MEMBRANE PROTEIN MJ1595"/>
    <property type="match status" value="1"/>
</dbReference>
<evidence type="ECO:0000256" key="3">
    <source>
        <dbReference type="ARBA" id="ARBA00022475"/>
    </source>
</evidence>
<evidence type="ECO:0000313" key="10">
    <source>
        <dbReference type="Proteomes" id="UP000006565"/>
    </source>
</evidence>
<dbReference type="EMBL" id="CP002117">
    <property type="protein sequence ID" value="ADN34823.1"/>
    <property type="molecule type" value="Genomic_DNA"/>
</dbReference>
<comment type="similarity">
    <text evidence="2">Belongs to the UPF0104 family.</text>
</comment>
<evidence type="ECO:0000256" key="7">
    <source>
        <dbReference type="SAM" id="Phobius"/>
    </source>
</evidence>
<dbReference type="GeneID" id="25394951"/>
<dbReference type="SUPFAM" id="SSF53335">
    <property type="entry name" value="S-adenosyl-L-methionine-dependent methyltransferases"/>
    <property type="match status" value="1"/>
</dbReference>
<dbReference type="HOGENOM" id="CLU_494889_0_0_2"/>
<gene>
    <name evidence="9" type="ordered locus">Mpet_0042</name>
</gene>
<dbReference type="PANTHER" id="PTHR39087:SF2">
    <property type="entry name" value="UPF0104 MEMBRANE PROTEIN MJ1595"/>
    <property type="match status" value="1"/>
</dbReference>
<dbReference type="OrthoDB" id="147809at2157"/>
<evidence type="ECO:0000256" key="2">
    <source>
        <dbReference type="ARBA" id="ARBA00011061"/>
    </source>
</evidence>
<reference evidence="9 10" key="1">
    <citation type="journal article" date="2010" name="Stand. Genomic Sci.">
        <title>Complete genome sequence of Methanoplanus petrolearius type strain (SEBR 4847).</title>
        <authorList>
            <person name="Brambilla E."/>
            <person name="Djao O.D."/>
            <person name="Daligault H."/>
            <person name="Lapidus A."/>
            <person name="Lucas S."/>
            <person name="Hammon N."/>
            <person name="Nolan M."/>
            <person name="Tice H."/>
            <person name="Cheng J.F."/>
            <person name="Han C."/>
            <person name="Tapia R."/>
            <person name="Goodwin L."/>
            <person name="Pitluck S."/>
            <person name="Liolios K."/>
            <person name="Ivanova N."/>
            <person name="Mavromatis K."/>
            <person name="Mikhailova N."/>
            <person name="Pati A."/>
            <person name="Chen A."/>
            <person name="Palaniappan K."/>
            <person name="Land M."/>
            <person name="Hauser L."/>
            <person name="Chang Y.J."/>
            <person name="Jeffries C.D."/>
            <person name="Rohde M."/>
            <person name="Spring S."/>
            <person name="Sikorski J."/>
            <person name="Goker M."/>
            <person name="Woyke T."/>
            <person name="Bristow J."/>
            <person name="Eisen J.A."/>
            <person name="Markowitz V."/>
            <person name="Hugenholtz P."/>
            <person name="Kyrpides N.C."/>
            <person name="Klenk H.P."/>
        </authorList>
    </citation>
    <scope>NUCLEOTIDE SEQUENCE [LARGE SCALE GENOMIC DNA]</scope>
    <source>
        <strain evidence="10">DSM 11571 / OCM 486 / SEBR 4847</strain>
    </source>
</reference>
<feature type="transmembrane region" description="Helical" evidence="7">
    <location>
        <begin position="126"/>
        <end position="146"/>
    </location>
</feature>
<evidence type="ECO:0000256" key="4">
    <source>
        <dbReference type="ARBA" id="ARBA00022692"/>
    </source>
</evidence>
<evidence type="ECO:0000313" key="9">
    <source>
        <dbReference type="EMBL" id="ADN34823.1"/>
    </source>
</evidence>
<feature type="domain" description="Methyltransferase type 11" evidence="8">
    <location>
        <begin position="363"/>
        <end position="456"/>
    </location>
</feature>
<feature type="transmembrane region" description="Helical" evidence="7">
    <location>
        <begin position="210"/>
        <end position="229"/>
    </location>
</feature>
<sequence length="550" mass="62154">MPEKKGFGKAVRISQYILALSIILLILYFSGIQNVLEIFSQINPVFIIPAIAAYLVNNILMSFRIKKILTDIDKKIRLKFVFFSHMAGMLASDFTPARSGYLFVAYALKKHGISTKSGLATITSAYIYDLFFKIIVASIGIVYIYSNIFDGGVFQTLLIAAALMAGILILYITIMYPSAGIIRFSKNIKILQKLIDLGGESKKVQKHYRYIILITIMGWIMKGFEWFFIALALNIVQISFMDALILNPFLTLFSFVPLTPAGWGIQEAGIVGLFALMGISSVYAVSFSLMTRFVEVFVDLLGIKSFFTKDLRKESLEEFYNTIDGDIDEKSYNSDLLVQKYWQQRKTEEIKNCLDIDKNDVIIDIGCGSGVQIRETGASDAKMVLGIDLNRNALKFAREKGIPNSDYILADAEHLPVRSGKVDKIICAEIIEHLISPDKMVSEIKRVLNKGGEIVITTPNEFSFWGVYEMMWDLFGRGRNYGETHLMFFSPKELRLLFSDFSRAETKTIFFVSPFVALLKSEKLLDLSQRFDGLFERANIGLSLILYAKK</sequence>
<feature type="transmembrane region" description="Helical" evidence="7">
    <location>
        <begin position="16"/>
        <end position="36"/>
    </location>
</feature>
<dbReference type="eggNOG" id="arCOG04347">
    <property type="taxonomic scope" value="Archaea"/>
</dbReference>
<dbReference type="GO" id="GO:0008757">
    <property type="term" value="F:S-adenosylmethionine-dependent methyltransferase activity"/>
    <property type="evidence" value="ECO:0007669"/>
    <property type="project" value="InterPro"/>
</dbReference>
<dbReference type="NCBIfam" id="TIGR00374">
    <property type="entry name" value="flippase-like domain"/>
    <property type="match status" value="1"/>
</dbReference>
<dbReference type="GO" id="GO:0032259">
    <property type="term" value="P:methylation"/>
    <property type="evidence" value="ECO:0007669"/>
    <property type="project" value="UniProtKB-KW"/>
</dbReference>
<evidence type="ECO:0000256" key="6">
    <source>
        <dbReference type="ARBA" id="ARBA00023136"/>
    </source>
</evidence>
<keyword evidence="6 7" id="KW-0472">Membrane</keyword>
<dbReference type="Pfam" id="PF03706">
    <property type="entry name" value="LPG_synthase_TM"/>
    <property type="match status" value="1"/>
</dbReference>
<dbReference type="STRING" id="679926.Mpet_0042"/>
<feature type="transmembrane region" description="Helical" evidence="7">
    <location>
        <begin position="268"/>
        <end position="290"/>
    </location>
</feature>
<dbReference type="Gene3D" id="3.40.50.150">
    <property type="entry name" value="Vaccinia Virus protein VP39"/>
    <property type="match status" value="1"/>
</dbReference>
<accession>E1RDD9</accession>
<dbReference type="AlphaFoldDB" id="E1RDD9"/>
<proteinExistence type="inferred from homology"/>
<evidence type="ECO:0000259" key="8">
    <source>
        <dbReference type="Pfam" id="PF08241"/>
    </source>
</evidence>
<organism evidence="9 10">
    <name type="scientific">Methanolacinia petrolearia (strain DSM 11571 / OCM 486 / SEBR 4847)</name>
    <name type="common">Methanoplanus petrolearius</name>
    <dbReference type="NCBI Taxonomy" id="679926"/>
    <lineage>
        <taxon>Archaea</taxon>
        <taxon>Methanobacteriati</taxon>
        <taxon>Methanobacteriota</taxon>
        <taxon>Stenosarchaea group</taxon>
        <taxon>Methanomicrobia</taxon>
        <taxon>Methanomicrobiales</taxon>
        <taxon>Methanomicrobiaceae</taxon>
        <taxon>Methanolacinia</taxon>
    </lineage>
</organism>
<dbReference type="CDD" id="cd02440">
    <property type="entry name" value="AdoMet_MTases"/>
    <property type="match status" value="1"/>
</dbReference>
<evidence type="ECO:0000256" key="5">
    <source>
        <dbReference type="ARBA" id="ARBA00022989"/>
    </source>
</evidence>
<dbReference type="InterPro" id="IPR022791">
    <property type="entry name" value="L-PG_synthase/AglD"/>
</dbReference>
<dbReference type="GO" id="GO:0005886">
    <property type="term" value="C:plasma membrane"/>
    <property type="evidence" value="ECO:0007669"/>
    <property type="project" value="UniProtKB-SubCell"/>
</dbReference>
<feature type="transmembrane region" description="Helical" evidence="7">
    <location>
        <begin position="152"/>
        <end position="176"/>
    </location>
</feature>
<keyword evidence="4 7" id="KW-0812">Transmembrane</keyword>
<keyword evidence="9" id="KW-0489">Methyltransferase</keyword>
<keyword evidence="9" id="KW-0808">Transferase</keyword>
<feature type="transmembrane region" description="Helical" evidence="7">
    <location>
        <begin position="235"/>
        <end position="256"/>
    </location>
</feature>
<dbReference type="Pfam" id="PF08241">
    <property type="entry name" value="Methyltransf_11"/>
    <property type="match status" value="1"/>
</dbReference>
<dbReference type="Proteomes" id="UP000006565">
    <property type="component" value="Chromosome"/>
</dbReference>
<dbReference type="InterPro" id="IPR029063">
    <property type="entry name" value="SAM-dependent_MTases_sf"/>
</dbReference>
<dbReference type="KEGG" id="mpi:Mpet_0042"/>
<keyword evidence="3" id="KW-1003">Cell membrane</keyword>
<evidence type="ECO:0000256" key="1">
    <source>
        <dbReference type="ARBA" id="ARBA00004651"/>
    </source>
</evidence>
<feature type="transmembrane region" description="Helical" evidence="7">
    <location>
        <begin position="42"/>
        <end position="60"/>
    </location>
</feature>
<dbReference type="InterPro" id="IPR013216">
    <property type="entry name" value="Methyltransf_11"/>
</dbReference>
<keyword evidence="10" id="KW-1185">Reference proteome</keyword>
<dbReference type="eggNOG" id="arCOG00899">
    <property type="taxonomic scope" value="Archaea"/>
</dbReference>
<comment type="subcellular location">
    <subcellularLocation>
        <location evidence="1">Cell membrane</location>
        <topology evidence="1">Multi-pass membrane protein</topology>
    </subcellularLocation>
</comment>